<dbReference type="Gene3D" id="3.40.50.300">
    <property type="entry name" value="P-loop containing nucleotide triphosphate hydrolases"/>
    <property type="match status" value="1"/>
</dbReference>
<accession>A0AB73FQJ2</accession>
<dbReference type="RefSeq" id="WP_059724256.1">
    <property type="nucleotide sequence ID" value="NZ_LOYI01000048.1"/>
</dbReference>
<dbReference type="PANTHER" id="PTHR41259">
    <property type="entry name" value="DOUBLE-STRAND BREAK REPAIR RAD50 ATPASE, PUTATIVE-RELATED"/>
    <property type="match status" value="1"/>
</dbReference>
<name>A0AB73FQJ2_9BURK</name>
<sequence>MTDAVERYIKVRTAARLLSWSIEQYRDAKQGPMLTAASRIFARLTLGSFERLIVDFESNPPTLQGRRPNGTAVGVEGMSDGTRDQLYLALRLAALDMHLAQAHVLPFIADDLFINFDVRRAKAGLEALAELSRRTQVLFLTHHDHLLPLVREVFGTTVNAVHLS</sequence>
<dbReference type="EMBL" id="LOZE01000138">
    <property type="protein sequence ID" value="KVM19895.1"/>
    <property type="molecule type" value="Genomic_DNA"/>
</dbReference>
<dbReference type="InterPro" id="IPR027417">
    <property type="entry name" value="P-loop_NTPase"/>
</dbReference>
<dbReference type="PANTHER" id="PTHR41259:SF1">
    <property type="entry name" value="DOUBLE-STRAND BREAK REPAIR RAD50 ATPASE, PUTATIVE-RELATED"/>
    <property type="match status" value="1"/>
</dbReference>
<dbReference type="SUPFAM" id="SSF52540">
    <property type="entry name" value="P-loop containing nucleoside triphosphate hydrolases"/>
    <property type="match status" value="1"/>
</dbReference>
<comment type="caution">
    <text evidence="1">The sequence shown here is derived from an EMBL/GenBank/DDBJ whole genome shotgun (WGS) entry which is preliminary data.</text>
</comment>
<evidence type="ECO:0000313" key="2">
    <source>
        <dbReference type="Proteomes" id="UP000061665"/>
    </source>
</evidence>
<evidence type="ECO:0008006" key="3">
    <source>
        <dbReference type="Google" id="ProtNLM"/>
    </source>
</evidence>
<proteinExistence type="predicted"/>
<dbReference type="AlphaFoldDB" id="A0AB73FQJ2"/>
<protein>
    <recommendedName>
        <fullName evidence="3">Chromosome segregation protein SMC</fullName>
    </recommendedName>
</protein>
<gene>
    <name evidence="1" type="ORF">WJ53_22525</name>
</gene>
<reference evidence="1 2" key="1">
    <citation type="submission" date="2015-11" db="EMBL/GenBank/DDBJ databases">
        <title>Expanding the genomic diversity of Burkholderia species for the development of highly accurate diagnostics.</title>
        <authorList>
            <person name="Sahl J."/>
            <person name="Keim P."/>
            <person name="Wagner D."/>
        </authorList>
    </citation>
    <scope>NUCLEOTIDE SEQUENCE [LARGE SCALE GENOMIC DNA]</scope>
    <source>
        <strain evidence="1 2">MSMB2058</strain>
    </source>
</reference>
<dbReference type="Proteomes" id="UP000061665">
    <property type="component" value="Unassembled WGS sequence"/>
</dbReference>
<evidence type="ECO:0000313" key="1">
    <source>
        <dbReference type="EMBL" id="KVM19895.1"/>
    </source>
</evidence>
<organism evidence="1 2">
    <name type="scientific">Burkholderia ubonensis</name>
    <dbReference type="NCBI Taxonomy" id="101571"/>
    <lineage>
        <taxon>Bacteria</taxon>
        <taxon>Pseudomonadati</taxon>
        <taxon>Pseudomonadota</taxon>
        <taxon>Betaproteobacteria</taxon>
        <taxon>Burkholderiales</taxon>
        <taxon>Burkholderiaceae</taxon>
        <taxon>Burkholderia</taxon>
        <taxon>Burkholderia cepacia complex</taxon>
    </lineage>
</organism>